<dbReference type="Gene3D" id="2.40.128.20">
    <property type="match status" value="1"/>
</dbReference>
<dbReference type="EMBL" id="VSWD01000013">
    <property type="protein sequence ID" value="KAK3084048.1"/>
    <property type="molecule type" value="Genomic_DNA"/>
</dbReference>
<accession>A0AA88XGH1</accession>
<organism evidence="3 4">
    <name type="scientific">Pinctada imbricata</name>
    <name type="common">Atlantic pearl-oyster</name>
    <name type="synonym">Pinctada martensii</name>
    <dbReference type="NCBI Taxonomy" id="66713"/>
    <lineage>
        <taxon>Eukaryota</taxon>
        <taxon>Metazoa</taxon>
        <taxon>Spiralia</taxon>
        <taxon>Lophotrochozoa</taxon>
        <taxon>Mollusca</taxon>
        <taxon>Bivalvia</taxon>
        <taxon>Autobranchia</taxon>
        <taxon>Pteriomorphia</taxon>
        <taxon>Pterioida</taxon>
        <taxon>Pterioidea</taxon>
        <taxon>Pteriidae</taxon>
        <taxon>Pinctada</taxon>
    </lineage>
</organism>
<sequence>MRTETNGLKSLLSVTRPFAVTEGSYPTSERRRRVGETSKIITMSQFDGKWELESSENFENYMVAIGVEEDKRKDAHAYLGDKSKMTYEICITGNDGCFKVDTPKGQKEIKFKMNEEFDTLTLDMRPIKAIFSMDGDKLMEVQEGPGFKTTNTRTVDGDVLTLTMTSNSGVSCTRKYKRV</sequence>
<evidence type="ECO:0000313" key="4">
    <source>
        <dbReference type="Proteomes" id="UP001186944"/>
    </source>
</evidence>
<dbReference type="PRINTS" id="PR00178">
    <property type="entry name" value="FATTYACIDBP"/>
</dbReference>
<reference evidence="3" key="1">
    <citation type="submission" date="2019-08" db="EMBL/GenBank/DDBJ databases">
        <title>The improved chromosome-level genome for the pearl oyster Pinctada fucata martensii using PacBio sequencing and Hi-C.</title>
        <authorList>
            <person name="Zheng Z."/>
        </authorList>
    </citation>
    <scope>NUCLEOTIDE SEQUENCE</scope>
    <source>
        <strain evidence="3">ZZ-2019</strain>
        <tissue evidence="3">Adductor muscle</tissue>
    </source>
</reference>
<comment type="similarity">
    <text evidence="1">Belongs to the calycin superfamily. Fatty-acid binding protein (FABP) family.</text>
</comment>
<gene>
    <name evidence="3" type="ORF">FSP39_007285</name>
</gene>
<protein>
    <recommendedName>
        <fullName evidence="2">Cytosolic fatty-acid binding proteins domain-containing protein</fullName>
    </recommendedName>
</protein>
<name>A0AA88XGH1_PINIB</name>
<keyword evidence="4" id="KW-1185">Reference proteome</keyword>
<comment type="caution">
    <text evidence="3">The sequence shown here is derived from an EMBL/GenBank/DDBJ whole genome shotgun (WGS) entry which is preliminary data.</text>
</comment>
<dbReference type="GO" id="GO:0008289">
    <property type="term" value="F:lipid binding"/>
    <property type="evidence" value="ECO:0007669"/>
    <property type="project" value="UniProtKB-KW"/>
</dbReference>
<dbReference type="Proteomes" id="UP001186944">
    <property type="component" value="Unassembled WGS sequence"/>
</dbReference>
<proteinExistence type="inferred from homology"/>
<dbReference type="Pfam" id="PF14651">
    <property type="entry name" value="Lipocalin_7"/>
    <property type="match status" value="1"/>
</dbReference>
<evidence type="ECO:0000256" key="1">
    <source>
        <dbReference type="ARBA" id="ARBA00008390"/>
    </source>
</evidence>
<dbReference type="InterPro" id="IPR000463">
    <property type="entry name" value="Fatty_acid-bd"/>
</dbReference>
<dbReference type="PROSITE" id="PS00214">
    <property type="entry name" value="FABP"/>
    <property type="match status" value="1"/>
</dbReference>
<dbReference type="PANTHER" id="PTHR11955">
    <property type="entry name" value="FATTY ACID BINDING PROTEIN"/>
    <property type="match status" value="1"/>
</dbReference>
<evidence type="ECO:0000313" key="3">
    <source>
        <dbReference type="EMBL" id="KAK3084048.1"/>
    </source>
</evidence>
<dbReference type="InterPro" id="IPR012674">
    <property type="entry name" value="Calycin"/>
</dbReference>
<dbReference type="InterPro" id="IPR031259">
    <property type="entry name" value="ILBP"/>
</dbReference>
<evidence type="ECO:0000259" key="2">
    <source>
        <dbReference type="PROSITE" id="PS00214"/>
    </source>
</evidence>
<dbReference type="CDD" id="cd00742">
    <property type="entry name" value="FABP"/>
    <property type="match status" value="1"/>
</dbReference>
<feature type="domain" description="Cytosolic fatty-acid binding proteins" evidence="2">
    <location>
        <begin position="48"/>
        <end position="65"/>
    </location>
</feature>
<dbReference type="AlphaFoldDB" id="A0AA88XGH1"/>
<dbReference type="SUPFAM" id="SSF50814">
    <property type="entry name" value="Lipocalins"/>
    <property type="match status" value="1"/>
</dbReference>